<dbReference type="STRING" id="389348.PNK_1811"/>
<reference evidence="2" key="1">
    <citation type="submission" date="2015-09" db="EMBL/GenBank/DDBJ databases">
        <authorList>
            <person name="Bertelli C."/>
        </authorList>
    </citation>
    <scope>NUCLEOTIDE SEQUENCE [LARGE SCALE GENOMIC DNA]</scope>
    <source>
        <strain evidence="2">KNic</strain>
    </source>
</reference>
<dbReference type="Proteomes" id="UP000069902">
    <property type="component" value="Chromosome cPNK"/>
</dbReference>
<dbReference type="RefSeq" id="WP_059061597.1">
    <property type="nucleotide sequence ID" value="NZ_LN879502.1"/>
</dbReference>
<proteinExistence type="predicted"/>
<dbReference type="InParanoid" id="A0A0U5JF24"/>
<evidence type="ECO:0000313" key="1">
    <source>
        <dbReference type="EMBL" id="CUI17418.1"/>
    </source>
</evidence>
<accession>A0A0U5JF24</accession>
<name>A0A0U5JF24_9BACT</name>
<dbReference type="EMBL" id="LN879502">
    <property type="protein sequence ID" value="CUI17418.1"/>
    <property type="molecule type" value="Genomic_DNA"/>
</dbReference>
<dbReference type="PATRIC" id="fig|389348.3.peg.2034"/>
<dbReference type="AlphaFoldDB" id="A0A0U5JF24"/>
<evidence type="ECO:0000313" key="2">
    <source>
        <dbReference type="Proteomes" id="UP000069902"/>
    </source>
</evidence>
<dbReference type="KEGG" id="pnl:PNK_1811"/>
<keyword evidence="2" id="KW-1185">Reference proteome</keyword>
<gene>
    <name evidence="1" type="ORF">PNK_1811</name>
</gene>
<organism evidence="1 2">
    <name type="scientific">Candidatus Protochlamydia naegleriophila</name>
    <dbReference type="NCBI Taxonomy" id="389348"/>
    <lineage>
        <taxon>Bacteria</taxon>
        <taxon>Pseudomonadati</taxon>
        <taxon>Chlamydiota</taxon>
        <taxon>Chlamydiia</taxon>
        <taxon>Parachlamydiales</taxon>
        <taxon>Parachlamydiaceae</taxon>
        <taxon>Candidatus Protochlamydia</taxon>
    </lineage>
</organism>
<protein>
    <submittedName>
        <fullName evidence="1">Uncharacterized protein</fullName>
    </submittedName>
</protein>
<sequence>MKTISFSLPGLSDEELEKLLESYKELFAKIKERKQRGLSDKVIPGHYRRELDMSNFSYKL</sequence>